<reference evidence="2" key="2">
    <citation type="submission" date="2024-07" db="EMBL/GenBank/DDBJ databases">
        <title>Streptomyces haneummycinica sp. nov., a new antibiotic-producing actinobacterium isolated from marine sediment.</title>
        <authorList>
            <person name="Uemura M."/>
            <person name="Hamada M."/>
            <person name="Hirano S."/>
            <person name="Kobayashi K."/>
            <person name="Ohshiro T."/>
            <person name="Kobayashi T."/>
            <person name="Terahara T."/>
        </authorList>
    </citation>
    <scope>NUCLEOTIDE SEQUENCE</scope>
    <source>
        <strain evidence="2">KM77-8</strain>
    </source>
</reference>
<accession>A0AAT9HFX0</accession>
<dbReference type="AlphaFoldDB" id="A0AAT9HFX0"/>
<feature type="region of interest" description="Disordered" evidence="1">
    <location>
        <begin position="1"/>
        <end position="23"/>
    </location>
</feature>
<gene>
    <name evidence="2" type="ORF">SHKM778_27710</name>
</gene>
<reference evidence="2" key="1">
    <citation type="submission" date="2024-06" db="EMBL/GenBank/DDBJ databases">
        <authorList>
            <consortium name="consrtm"/>
            <person name="Uemura M."/>
            <person name="Terahara T."/>
        </authorList>
    </citation>
    <scope>NUCLEOTIDE SEQUENCE</scope>
    <source>
        <strain evidence="2">KM77-8</strain>
    </source>
</reference>
<evidence type="ECO:0000256" key="1">
    <source>
        <dbReference type="SAM" id="MobiDB-lite"/>
    </source>
</evidence>
<protein>
    <submittedName>
        <fullName evidence="2">Uncharacterized protein</fullName>
    </submittedName>
</protein>
<feature type="compositionally biased region" description="Basic and acidic residues" evidence="1">
    <location>
        <begin position="60"/>
        <end position="71"/>
    </location>
</feature>
<proteinExistence type="predicted"/>
<dbReference type="EMBL" id="AP035768">
    <property type="protein sequence ID" value="BFO16383.1"/>
    <property type="molecule type" value="Genomic_DNA"/>
</dbReference>
<organism evidence="2">
    <name type="scientific">Streptomyces haneummycinicus</name>
    <dbReference type="NCBI Taxonomy" id="3074435"/>
    <lineage>
        <taxon>Bacteria</taxon>
        <taxon>Bacillati</taxon>
        <taxon>Actinomycetota</taxon>
        <taxon>Actinomycetes</taxon>
        <taxon>Kitasatosporales</taxon>
        <taxon>Streptomycetaceae</taxon>
        <taxon>Streptomyces</taxon>
    </lineage>
</organism>
<feature type="region of interest" description="Disordered" evidence="1">
    <location>
        <begin position="46"/>
        <end position="81"/>
    </location>
</feature>
<sequence>MVAPGGSHRTGGDSGDHRRVHAQCHTAGAELLAQPLLPVVGVRGDARGHVHLGGPAPGGDRAHLTDDRPLPDQEPAAEAAQ</sequence>
<evidence type="ECO:0000313" key="2">
    <source>
        <dbReference type="EMBL" id="BFO16383.1"/>
    </source>
</evidence>
<name>A0AAT9HFX0_9ACTN</name>